<dbReference type="PROSITE" id="PS50297">
    <property type="entry name" value="ANK_REP_REGION"/>
    <property type="match status" value="3"/>
</dbReference>
<accession>A0A3B3Q1T8</accession>
<reference evidence="4" key="2">
    <citation type="submission" date="2025-09" db="UniProtKB">
        <authorList>
            <consortium name="Ensembl"/>
        </authorList>
    </citation>
    <scope>IDENTIFICATION</scope>
</reference>
<keyword evidence="5" id="KW-1185">Reference proteome</keyword>
<feature type="repeat" description="ANK" evidence="1">
    <location>
        <begin position="85"/>
        <end position="117"/>
    </location>
</feature>
<dbReference type="Pfam" id="PF18755">
    <property type="entry name" value="RAMA"/>
    <property type="match status" value="1"/>
</dbReference>
<dbReference type="Gene3D" id="1.25.40.20">
    <property type="entry name" value="Ankyrin repeat-containing domain"/>
    <property type="match status" value="1"/>
</dbReference>
<dbReference type="STRING" id="1676925.ENSPKIP00000000237"/>
<feature type="region of interest" description="Disordered" evidence="2">
    <location>
        <begin position="842"/>
        <end position="881"/>
    </location>
</feature>
<keyword evidence="1" id="KW-0040">ANK repeat</keyword>
<dbReference type="InterPro" id="IPR036770">
    <property type="entry name" value="Ankyrin_rpt-contain_sf"/>
</dbReference>
<dbReference type="PROSITE" id="PS50088">
    <property type="entry name" value="ANK_REPEAT"/>
    <property type="match status" value="3"/>
</dbReference>
<reference evidence="4" key="1">
    <citation type="submission" date="2025-08" db="UniProtKB">
        <authorList>
            <consortium name="Ensembl"/>
        </authorList>
    </citation>
    <scope>IDENTIFICATION</scope>
</reference>
<dbReference type="Pfam" id="PF12796">
    <property type="entry name" value="Ank_2"/>
    <property type="match status" value="1"/>
</dbReference>
<dbReference type="InterPro" id="IPR042334">
    <property type="entry name" value="ANKRD31"/>
</dbReference>
<dbReference type="PRINTS" id="PR01415">
    <property type="entry name" value="ANKYRIN"/>
</dbReference>
<protein>
    <recommendedName>
        <fullName evidence="3">RAMA domain-containing protein</fullName>
    </recommendedName>
</protein>
<feature type="repeat" description="ANK" evidence="1">
    <location>
        <begin position="151"/>
        <end position="177"/>
    </location>
</feature>
<name>A0A3B3Q1T8_9TELE</name>
<feature type="compositionally biased region" description="Basic residues" evidence="2">
    <location>
        <begin position="857"/>
        <end position="866"/>
    </location>
</feature>
<dbReference type="Ensembl" id="ENSPKIT00000024122.1">
    <property type="protein sequence ID" value="ENSPKIP00000000237.1"/>
    <property type="gene ID" value="ENSPKIG00000018983.1"/>
</dbReference>
<evidence type="ECO:0000256" key="2">
    <source>
        <dbReference type="SAM" id="MobiDB-lite"/>
    </source>
</evidence>
<feature type="compositionally biased region" description="Basic and acidic residues" evidence="2">
    <location>
        <begin position="867"/>
        <end position="877"/>
    </location>
</feature>
<dbReference type="PANTHER" id="PTHR24176">
    <property type="entry name" value="ANKYRIN REPEAT DOMAIN-CONTAINING PROTEIN 31-RELATED"/>
    <property type="match status" value="1"/>
</dbReference>
<dbReference type="SUPFAM" id="SSF48403">
    <property type="entry name" value="Ankyrin repeat"/>
    <property type="match status" value="1"/>
</dbReference>
<dbReference type="InterPro" id="IPR002110">
    <property type="entry name" value="Ankyrin_rpt"/>
</dbReference>
<dbReference type="InterPro" id="IPR040843">
    <property type="entry name" value="RAMA"/>
</dbReference>
<dbReference type="Pfam" id="PF00023">
    <property type="entry name" value="Ank"/>
    <property type="match status" value="1"/>
</dbReference>
<evidence type="ECO:0000259" key="3">
    <source>
        <dbReference type="Pfam" id="PF18755"/>
    </source>
</evidence>
<dbReference type="GeneTree" id="ENSGT00940000154742"/>
<evidence type="ECO:0000313" key="4">
    <source>
        <dbReference type="Ensembl" id="ENSPKIP00000000237.1"/>
    </source>
</evidence>
<proteinExistence type="predicted"/>
<dbReference type="Proteomes" id="UP000261540">
    <property type="component" value="Unplaced"/>
</dbReference>
<dbReference type="PANTHER" id="PTHR24176:SF14">
    <property type="entry name" value="ANKYRIN REPEAT DOMAIN-CONTAINING PROTEIN 31"/>
    <property type="match status" value="1"/>
</dbReference>
<evidence type="ECO:0000256" key="1">
    <source>
        <dbReference type="PROSITE-ProRule" id="PRU00023"/>
    </source>
</evidence>
<dbReference type="SMART" id="SM00248">
    <property type="entry name" value="ANK"/>
    <property type="match status" value="3"/>
</dbReference>
<sequence length="1296" mass="143183">MVPYMLRKYKVNGPIVWKGYFPGNTTRKSLSEIIGIKKCCTVNELDQATQFLGGKSDRGRGTDMVLRSKTPKNLSLSRVNRRNRFGETLLHLAVMDEDIHLVREILKVGACANKADYAGWTPLHVAAATSHYGIVVTLLEAGAVVNFSGDKGVTPLHDAIESGNYKIVELLLSSGANPVQRMDDGRSALDMTMDACLRKLIERYQPKASQSSPGQCELWKWFCQDGSKVAKSALDSDAKASSTSGSFSPKKIACSKNQQSFGVEEVLKCRDSITAGDKDAVLSKPAIVFGKAGNGQVIAEGTEEDSQDSDFTPAITADNEKEHSELSLSQNNESIIICTEDLLGNGRNSDGNLVADVGEQFIHQISEDKAQECPESFTAYLEEATACCRVRNQMKEQNDLQTNFDLEQHKNGKNETVRCDLNIKQNFGYQTPKPIRNPSIAKDSVGNCEIRTSFESRTSDHEDDVNENMDECSISLLCPYARDSDLLCAPKAWHSLNACEGERLSTASNSTPSIKGSSSFSDSSTLSLLLEKSRSYDRFSASDLCKTSTAESQHEVSSFGEQYDIALSERISESFEIKNQSVEPLIACENKNNSTEVNQTLLEQDNDRYEPTVCMEHIEMIRLLSDSELSNLSNPETPYPEKDASICVPVNPINVEHFCNSLEDDCGALLALRGSGSCSSRVLSQENGCDITNWLLDSNTQVGSPKVVECVDLISQTIEDISQGAIEKAGLQCGQGLLSQQTLSCQSEFHISEQVSENAMSDNSGSVSKKEGLLESENNLSPHVLMSTSENLLCKFSCSSSKSQPMCHDTHNDDENCSFDSDCTYVSESCFLKSTEIEKLNNDSLNSGTSQDASNKYLKRQSKKQHDKFGKGSDQKRGKLIQDNVSNVDSIYIQEDCDPTDQSANILENLESGSDSINPVPCTGHQVQLRRKSAPQRTCCMDYLTEVLPSKKRRSSKNFQSTSSALDKVKMKQDEIQAMDLTDPEHKGKFTEAFAQIQTLLNDVQNKHKAENENLTRKYRIASDSFKHGTLREQLSSLSSRQKRLLDILQRQNNLRVRFQMFHNKPFESQTTTEAPWTSMNICDAETIHKTQWRDCHTGTLDQLSEENCSGFSSALSLCNEAVLLSCSDQAQVTLGINYAGPQFTVKELPTDSGTFFDGFVNVDNQADMPPSFTVQASPVAVHTEHIESQIVKAPSELAHLIKRGTIKPGENVFRLKLKGNCHIASLQENGSIKDTGGQVYISPEQWIGSVLGPSVPMSPTYAWKKVERKKAVKTKRVSINCLPRVGYGKRIFMLV</sequence>
<organism evidence="4 5">
    <name type="scientific">Paramormyrops kingsleyae</name>
    <dbReference type="NCBI Taxonomy" id="1676925"/>
    <lineage>
        <taxon>Eukaryota</taxon>
        <taxon>Metazoa</taxon>
        <taxon>Chordata</taxon>
        <taxon>Craniata</taxon>
        <taxon>Vertebrata</taxon>
        <taxon>Euteleostomi</taxon>
        <taxon>Actinopterygii</taxon>
        <taxon>Neopterygii</taxon>
        <taxon>Teleostei</taxon>
        <taxon>Osteoglossocephala</taxon>
        <taxon>Osteoglossomorpha</taxon>
        <taxon>Osteoglossiformes</taxon>
        <taxon>Mormyridae</taxon>
        <taxon>Paramormyrops</taxon>
    </lineage>
</organism>
<feature type="repeat" description="ANK" evidence="1">
    <location>
        <begin position="118"/>
        <end position="150"/>
    </location>
</feature>
<feature type="compositionally biased region" description="Polar residues" evidence="2">
    <location>
        <begin position="842"/>
        <end position="854"/>
    </location>
</feature>
<evidence type="ECO:0000313" key="5">
    <source>
        <dbReference type="Proteomes" id="UP000261540"/>
    </source>
</evidence>
<feature type="domain" description="RAMA" evidence="3">
    <location>
        <begin position="1188"/>
        <end position="1269"/>
    </location>
</feature>